<dbReference type="RefSeq" id="WP_138194451.1">
    <property type="nucleotide sequence ID" value="NZ_VCIW01000007.1"/>
</dbReference>
<proteinExistence type="predicted"/>
<dbReference type="AlphaFoldDB" id="A0A5R9GEU8"/>
<dbReference type="SUPFAM" id="SSF69279">
    <property type="entry name" value="Phage tail proteins"/>
    <property type="match status" value="1"/>
</dbReference>
<reference evidence="1 2" key="1">
    <citation type="submission" date="2019-05" db="EMBL/GenBank/DDBJ databases">
        <authorList>
            <person name="Narsing Rao M.P."/>
            <person name="Li W.J."/>
        </authorList>
    </citation>
    <scope>NUCLEOTIDE SEQUENCE [LARGE SCALE GENOMIC DNA]</scope>
    <source>
        <strain evidence="1 2">SYSU_K30003</strain>
    </source>
</reference>
<dbReference type="OrthoDB" id="1697482at2"/>
<dbReference type="InterPro" id="IPR038628">
    <property type="entry name" value="XkdM-like_sf"/>
</dbReference>
<dbReference type="Pfam" id="PF09393">
    <property type="entry name" value="DUF2001"/>
    <property type="match status" value="1"/>
</dbReference>
<dbReference type="EMBL" id="VCIW01000007">
    <property type="protein sequence ID" value="TLS51744.1"/>
    <property type="molecule type" value="Genomic_DNA"/>
</dbReference>
<name>A0A5R9GEU8_9BACL</name>
<organism evidence="1 2">
    <name type="scientific">Paenibacillus antri</name>
    <dbReference type="NCBI Taxonomy" id="2582848"/>
    <lineage>
        <taxon>Bacteria</taxon>
        <taxon>Bacillati</taxon>
        <taxon>Bacillota</taxon>
        <taxon>Bacilli</taxon>
        <taxon>Bacillales</taxon>
        <taxon>Paenibacillaceae</taxon>
        <taxon>Paenibacillus</taxon>
    </lineage>
</organism>
<gene>
    <name evidence="1" type="ORF">FE782_12570</name>
</gene>
<keyword evidence="2" id="KW-1185">Reference proteome</keyword>
<evidence type="ECO:0000313" key="1">
    <source>
        <dbReference type="EMBL" id="TLS51744.1"/>
    </source>
</evidence>
<dbReference type="Proteomes" id="UP000309676">
    <property type="component" value="Unassembled WGS sequence"/>
</dbReference>
<protein>
    <submittedName>
        <fullName evidence="1">Phage portal protein</fullName>
    </submittedName>
</protein>
<sequence length="149" mass="16512">MAKFRADNTINGREARLFLDSEEIGYAKSFEATIEKNKVDIPVLGNRWLGKKTTSLSGTGTLTLYKVTSKFSKMLLEYATTGKDVYFTLQGVLDDPGAGRGTERITLINCNIDSVKIGQFNVEAEALEEEIPFTFEGAEIPEALKDTFE</sequence>
<comment type="caution">
    <text evidence="1">The sequence shown here is derived from an EMBL/GenBank/DDBJ whole genome shotgun (WGS) entry which is preliminary data.</text>
</comment>
<dbReference type="Gene3D" id="2.30.110.40">
    <property type="entry name" value="Phage tail tube protein"/>
    <property type="match status" value="1"/>
</dbReference>
<dbReference type="InterPro" id="IPR018989">
    <property type="entry name" value="DUF2001"/>
</dbReference>
<accession>A0A5R9GEU8</accession>
<evidence type="ECO:0000313" key="2">
    <source>
        <dbReference type="Proteomes" id="UP000309676"/>
    </source>
</evidence>